<reference evidence="1 2" key="1">
    <citation type="submission" date="2017-04" db="EMBL/GenBank/DDBJ databases">
        <title>Accumulation and expression of multiple antibiotic resistance genes in Arcobacter cryaerophilus that thrives in sewage.</title>
        <authorList>
            <person name="Millar J.A."/>
            <person name="Raghavan R."/>
        </authorList>
    </citation>
    <scope>NUCLEOTIDE SEQUENCE [LARGE SCALE GENOMIC DNA]</scope>
    <source>
        <strain evidence="1 2">AZT-1</strain>
    </source>
</reference>
<evidence type="ECO:0000313" key="1">
    <source>
        <dbReference type="EMBL" id="OQR41240.1"/>
    </source>
</evidence>
<name>A0A1V9VAU9_9BACT</name>
<sequence>MKSKICQDGGKALMSYSNKELGEWILREVLKLDDGELLTYEKLQILGIDSVRIDKIDDTNFEINFSSNGSFENFIEN</sequence>
<comment type="caution">
    <text evidence="1">The sequence shown here is derived from an EMBL/GenBank/DDBJ whole genome shotgun (WGS) entry which is preliminary data.</text>
</comment>
<protein>
    <submittedName>
        <fullName evidence="1">Uncharacterized protein</fullName>
    </submittedName>
</protein>
<organism evidence="1 2">
    <name type="scientific">Aliarcobacter cryaerophilus</name>
    <dbReference type="NCBI Taxonomy" id="28198"/>
    <lineage>
        <taxon>Bacteria</taxon>
        <taxon>Pseudomonadati</taxon>
        <taxon>Campylobacterota</taxon>
        <taxon>Epsilonproteobacteria</taxon>
        <taxon>Campylobacterales</taxon>
        <taxon>Arcobacteraceae</taxon>
        <taxon>Aliarcobacter</taxon>
    </lineage>
</organism>
<accession>A0A1V9VAU9</accession>
<dbReference type="EMBL" id="LNTC01000084">
    <property type="protein sequence ID" value="OQR41240.1"/>
    <property type="molecule type" value="Genomic_DNA"/>
</dbReference>
<dbReference type="Proteomes" id="UP000192599">
    <property type="component" value="Unassembled WGS sequence"/>
</dbReference>
<dbReference type="AlphaFoldDB" id="A0A1V9VAU9"/>
<proteinExistence type="predicted"/>
<gene>
    <name evidence="1" type="ORF">AS859_06945</name>
</gene>
<evidence type="ECO:0000313" key="2">
    <source>
        <dbReference type="Proteomes" id="UP000192599"/>
    </source>
</evidence>